<feature type="binding site" evidence="8">
    <location>
        <position position="163"/>
    </location>
    <ligand>
        <name>substrate</name>
    </ligand>
</feature>
<dbReference type="EC" id="2.3.1.31" evidence="8"/>
<feature type="active site" description="Proton acceptor" evidence="8">
    <location>
        <position position="235"/>
    </location>
</feature>
<accession>A0A1H6HUK5</accession>
<dbReference type="FunFam" id="3.40.50.880:FF:000004">
    <property type="entry name" value="Homoserine O-succinyltransferase"/>
    <property type="match status" value="1"/>
</dbReference>
<dbReference type="HAMAP" id="MF_00295">
    <property type="entry name" value="MetA_acyltransf"/>
    <property type="match status" value="1"/>
</dbReference>
<dbReference type="PIRSF" id="PIRSF000450">
    <property type="entry name" value="H_ser_succinyltr"/>
    <property type="match status" value="1"/>
</dbReference>
<feature type="site" description="Important for acyl-CoA specificity" evidence="8">
    <location>
        <position position="111"/>
    </location>
</feature>
<keyword evidence="2 8" id="KW-0963">Cytoplasm</keyword>
<evidence type="ECO:0000256" key="8">
    <source>
        <dbReference type="HAMAP-Rule" id="MF_00295"/>
    </source>
</evidence>
<evidence type="ECO:0000256" key="4">
    <source>
        <dbReference type="ARBA" id="ARBA00022679"/>
    </source>
</evidence>
<dbReference type="AlphaFoldDB" id="A0A1H6HUK5"/>
<comment type="similarity">
    <text evidence="8">Belongs to the MetA family.</text>
</comment>
<dbReference type="InterPro" id="IPR029062">
    <property type="entry name" value="Class_I_gatase-like"/>
</dbReference>
<dbReference type="GO" id="GO:0005737">
    <property type="term" value="C:cytoplasm"/>
    <property type="evidence" value="ECO:0007669"/>
    <property type="project" value="UniProtKB-SubCell"/>
</dbReference>
<dbReference type="InterPro" id="IPR033752">
    <property type="entry name" value="MetA_family"/>
</dbReference>
<feature type="binding site" evidence="8">
    <location>
        <position position="249"/>
    </location>
    <ligand>
        <name>substrate</name>
    </ligand>
</feature>
<dbReference type="UniPathway" id="UPA00051">
    <property type="reaction ID" value="UER00074"/>
</dbReference>
<evidence type="ECO:0000256" key="2">
    <source>
        <dbReference type="ARBA" id="ARBA00022490"/>
    </source>
</evidence>
<dbReference type="Pfam" id="PF04204">
    <property type="entry name" value="HTS"/>
    <property type="match status" value="1"/>
</dbReference>
<dbReference type="OrthoDB" id="9772423at2"/>
<dbReference type="SUPFAM" id="SSF52317">
    <property type="entry name" value="Class I glutamine amidotransferase-like"/>
    <property type="match status" value="1"/>
</dbReference>
<keyword evidence="3 8" id="KW-0028">Amino-acid biosynthesis</keyword>
<keyword evidence="4 8" id="KW-0808">Transferase</keyword>
<evidence type="ECO:0000313" key="11">
    <source>
        <dbReference type="Proteomes" id="UP000183190"/>
    </source>
</evidence>
<proteinExistence type="inferred from homology"/>
<gene>
    <name evidence="8" type="primary">metAA</name>
    <name evidence="10" type="ORF">SAMN02910265_00312</name>
</gene>
<name>A0A1H6HUK5_RUMFL</name>
<evidence type="ECO:0000256" key="5">
    <source>
        <dbReference type="ARBA" id="ARBA00023167"/>
    </source>
</evidence>
<feature type="binding site" evidence="8">
    <location>
        <position position="192"/>
    </location>
    <ligand>
        <name>substrate</name>
    </ligand>
</feature>
<dbReference type="GO" id="GO:0008899">
    <property type="term" value="F:homoserine O-succinyltransferase activity"/>
    <property type="evidence" value="ECO:0007669"/>
    <property type="project" value="UniProtKB-UniRule"/>
</dbReference>
<dbReference type="CDD" id="cd03131">
    <property type="entry name" value="GATase1_HTS"/>
    <property type="match status" value="1"/>
</dbReference>
<dbReference type="PANTHER" id="PTHR20919">
    <property type="entry name" value="HOMOSERINE O-SUCCINYLTRANSFERASE"/>
    <property type="match status" value="1"/>
</dbReference>
<feature type="site" description="Important for substrate specificity" evidence="8">
    <location>
        <position position="192"/>
    </location>
</feature>
<dbReference type="Gene3D" id="3.40.50.880">
    <property type="match status" value="1"/>
</dbReference>
<evidence type="ECO:0000256" key="7">
    <source>
        <dbReference type="ARBA" id="ARBA00049043"/>
    </source>
</evidence>
<dbReference type="Proteomes" id="UP000183190">
    <property type="component" value="Unassembled WGS sequence"/>
</dbReference>
<reference evidence="10 11" key="1">
    <citation type="submission" date="2016-10" db="EMBL/GenBank/DDBJ databases">
        <authorList>
            <person name="de Groot N.N."/>
        </authorList>
    </citation>
    <scope>NUCLEOTIDE SEQUENCE [LARGE SCALE GENOMIC DNA]</scope>
    <source>
        <strain evidence="10 11">YAD2003</strain>
    </source>
</reference>
<comment type="pathway">
    <text evidence="8">Amino-acid biosynthesis; L-methionine biosynthesis via de novo pathway; O-acetyl-L-homoserine from L-homoserine: step 1/1.</text>
</comment>
<dbReference type="GO" id="GO:0019281">
    <property type="term" value="P:L-methionine biosynthetic process from homoserine via O-succinyl-L-homoserine and cystathionine"/>
    <property type="evidence" value="ECO:0007669"/>
    <property type="project" value="InterPro"/>
</dbReference>
<feature type="active site" evidence="8">
    <location>
        <position position="237"/>
    </location>
</feature>
<comment type="function">
    <text evidence="8">Transfers an acetyl group from acetyl-CoA to L-homoserine, forming acetyl-L-homoserine.</text>
</comment>
<dbReference type="NCBIfam" id="TIGR01001">
    <property type="entry name" value="metA"/>
    <property type="match status" value="1"/>
</dbReference>
<evidence type="ECO:0000256" key="9">
    <source>
        <dbReference type="PIRSR" id="PIRSR000450-1"/>
    </source>
</evidence>
<evidence type="ECO:0000256" key="3">
    <source>
        <dbReference type="ARBA" id="ARBA00022605"/>
    </source>
</evidence>
<comment type="caution">
    <text evidence="8">Lacks conserved residue(s) required for the propagation of feature annotation.</text>
</comment>
<evidence type="ECO:0000313" key="10">
    <source>
        <dbReference type="EMBL" id="SEH39278.1"/>
    </source>
</evidence>
<keyword evidence="6 8" id="KW-0012">Acyltransferase</keyword>
<protein>
    <recommendedName>
        <fullName evidence="8">Homoserine O-acetyltransferase</fullName>
        <shortName evidence="8">HAT</shortName>
        <ecNumber evidence="8">2.3.1.31</ecNumber>
    </recommendedName>
    <alternativeName>
        <fullName evidence="8">Homoserine transacetylase</fullName>
        <shortName evidence="8">HTA</shortName>
    </alternativeName>
</protein>
<keyword evidence="5 8" id="KW-0486">Methionine biosynthesis</keyword>
<feature type="active site" description="Acyl-thioester intermediate" evidence="8 9">
    <location>
        <position position="142"/>
    </location>
</feature>
<dbReference type="RefSeq" id="WP_074714144.1">
    <property type="nucleotide sequence ID" value="NZ_FNWV01000001.1"/>
</dbReference>
<dbReference type="PANTHER" id="PTHR20919:SF0">
    <property type="entry name" value="HOMOSERINE O-SUCCINYLTRANSFERASE"/>
    <property type="match status" value="1"/>
</dbReference>
<comment type="subcellular location">
    <subcellularLocation>
        <location evidence="1 8">Cytoplasm</location>
    </subcellularLocation>
</comment>
<evidence type="ECO:0000256" key="1">
    <source>
        <dbReference type="ARBA" id="ARBA00004496"/>
    </source>
</evidence>
<comment type="catalytic activity">
    <reaction evidence="7 8">
        <text>L-homoserine + acetyl-CoA = O-acetyl-L-homoserine + CoA</text>
        <dbReference type="Rhea" id="RHEA:13701"/>
        <dbReference type="ChEBI" id="CHEBI:57287"/>
        <dbReference type="ChEBI" id="CHEBI:57288"/>
        <dbReference type="ChEBI" id="CHEBI:57476"/>
        <dbReference type="ChEBI" id="CHEBI:57716"/>
        <dbReference type="EC" id="2.3.1.31"/>
    </reaction>
</comment>
<organism evidence="10 11">
    <name type="scientific">Ruminococcus flavefaciens</name>
    <dbReference type="NCBI Taxonomy" id="1265"/>
    <lineage>
        <taxon>Bacteria</taxon>
        <taxon>Bacillati</taxon>
        <taxon>Bacillota</taxon>
        <taxon>Clostridia</taxon>
        <taxon>Eubacteriales</taxon>
        <taxon>Oscillospiraceae</taxon>
        <taxon>Ruminococcus</taxon>
    </lineage>
</organism>
<evidence type="ECO:0000256" key="6">
    <source>
        <dbReference type="ARBA" id="ARBA00023315"/>
    </source>
</evidence>
<dbReference type="InterPro" id="IPR005697">
    <property type="entry name" value="HST_MetA"/>
</dbReference>
<dbReference type="GO" id="GO:0004414">
    <property type="term" value="F:homoserine O-acetyltransferase activity"/>
    <property type="evidence" value="ECO:0007669"/>
    <property type="project" value="UniProtKB-EC"/>
</dbReference>
<sequence>MPIRISSELPAFKTLGEENIFVMSKERAEHQDIRPLKVVILNIMPKKIETESQLLRLLSNTPLQVDVDLLQMASHVSKNTSVHHLESFYKTFDEIRDDRYDGMIITGAPVELLDYEQVDYWDEICTIMEWSKTHVFSTLYICWAAQAGLYYHYGIPKYTLDHKMFGIFPHRAEVSNCQLLRGFDDIFYVPHSRNTEVRREDIERIPQLEILTVSDIAGVHIVANKNGRQYFITGHSEYDRDTLANEYRRDVEKGIDIQIPYNYFPGDNPDNVPVFSWRCTANLMFSNWLNYCVYQKTPYNLDELEVRNWNWQTSL</sequence>
<dbReference type="EMBL" id="FNWV01000001">
    <property type="protein sequence ID" value="SEH39278.1"/>
    <property type="molecule type" value="Genomic_DNA"/>
</dbReference>